<evidence type="ECO:0000313" key="3">
    <source>
        <dbReference type="Proteomes" id="UP000185596"/>
    </source>
</evidence>
<dbReference type="Proteomes" id="UP000185596">
    <property type="component" value="Unassembled WGS sequence"/>
</dbReference>
<dbReference type="AlphaFoldDB" id="A0A1Q8BQL4"/>
<feature type="compositionally biased region" description="Low complexity" evidence="1">
    <location>
        <begin position="120"/>
        <end position="139"/>
    </location>
</feature>
<protein>
    <recommendedName>
        <fullName evidence="4">Condensation domain-containing protein</fullName>
    </recommendedName>
</protein>
<dbReference type="EMBL" id="MSIE01000171">
    <property type="protein sequence ID" value="OLF04403.1"/>
    <property type="molecule type" value="Genomic_DNA"/>
</dbReference>
<dbReference type="OrthoDB" id="2472181at2"/>
<sequence>MILRTVDAVHVPAVLRGQGDIPSREAALCAVAVAVARWNGFGGAYVMMEGTGEATEFSDVDRSLAVGWFTSMHPVAIEVDDPTATLADSLPRLLEQIRRRPNDGVGYGVLRHLAPSSPGSPSSVRCPSPASSSTTWPPTCRRCGSAPRTSGLGSVLKARG</sequence>
<reference evidence="2 3" key="1">
    <citation type="submission" date="2016-12" db="EMBL/GenBank/DDBJ databases">
        <title>The draft genome sequence of Actinophytocola sp. 11-183.</title>
        <authorList>
            <person name="Wang W."/>
            <person name="Yuan L."/>
        </authorList>
    </citation>
    <scope>NUCLEOTIDE SEQUENCE [LARGE SCALE GENOMIC DNA]</scope>
    <source>
        <strain evidence="2 3">11-183</strain>
    </source>
</reference>
<dbReference type="STRING" id="1912961.BU204_37745"/>
<gene>
    <name evidence="2" type="ORF">BU204_37745</name>
</gene>
<evidence type="ECO:0000313" key="2">
    <source>
        <dbReference type="EMBL" id="OLF04403.1"/>
    </source>
</evidence>
<evidence type="ECO:0000256" key="1">
    <source>
        <dbReference type="SAM" id="MobiDB-lite"/>
    </source>
</evidence>
<dbReference type="RefSeq" id="WP_075130570.1">
    <property type="nucleotide sequence ID" value="NZ_MSIE01000171.1"/>
</dbReference>
<dbReference type="Gene3D" id="3.30.559.30">
    <property type="entry name" value="Nonribosomal peptide synthetase, condensation domain"/>
    <property type="match status" value="1"/>
</dbReference>
<accession>A0A1Q8BQL4</accession>
<organism evidence="2 3">
    <name type="scientific">Actinophytocola xanthii</name>
    <dbReference type="NCBI Taxonomy" id="1912961"/>
    <lineage>
        <taxon>Bacteria</taxon>
        <taxon>Bacillati</taxon>
        <taxon>Actinomycetota</taxon>
        <taxon>Actinomycetes</taxon>
        <taxon>Pseudonocardiales</taxon>
        <taxon>Pseudonocardiaceae</taxon>
    </lineage>
</organism>
<dbReference type="SUPFAM" id="SSF52777">
    <property type="entry name" value="CoA-dependent acyltransferases"/>
    <property type="match status" value="1"/>
</dbReference>
<keyword evidence="3" id="KW-1185">Reference proteome</keyword>
<name>A0A1Q8BQL4_9PSEU</name>
<feature type="region of interest" description="Disordered" evidence="1">
    <location>
        <begin position="114"/>
        <end position="160"/>
    </location>
</feature>
<evidence type="ECO:0008006" key="4">
    <source>
        <dbReference type="Google" id="ProtNLM"/>
    </source>
</evidence>
<comment type="caution">
    <text evidence="2">The sequence shown here is derived from an EMBL/GenBank/DDBJ whole genome shotgun (WGS) entry which is preliminary data.</text>
</comment>
<proteinExistence type="predicted"/>